<dbReference type="EMBL" id="JAUIZM010000003">
    <property type="protein sequence ID" value="KAK1391960.1"/>
    <property type="molecule type" value="Genomic_DNA"/>
</dbReference>
<gene>
    <name evidence="1" type="ORF">POM88_011016</name>
</gene>
<name>A0AAD8IXL5_9APIA</name>
<reference evidence="1" key="1">
    <citation type="submission" date="2023-02" db="EMBL/GenBank/DDBJ databases">
        <title>Genome of toxic invasive species Heracleum sosnowskyi carries increased number of genes despite the absence of recent whole-genome duplications.</title>
        <authorList>
            <person name="Schelkunov M."/>
            <person name="Shtratnikova V."/>
            <person name="Makarenko M."/>
            <person name="Klepikova A."/>
            <person name="Omelchenko D."/>
            <person name="Novikova G."/>
            <person name="Obukhova E."/>
            <person name="Bogdanov V."/>
            <person name="Penin A."/>
            <person name="Logacheva M."/>
        </authorList>
    </citation>
    <scope>NUCLEOTIDE SEQUENCE</scope>
    <source>
        <strain evidence="1">Hsosn_3</strain>
        <tissue evidence="1">Leaf</tissue>
    </source>
</reference>
<comment type="caution">
    <text evidence="1">The sequence shown here is derived from an EMBL/GenBank/DDBJ whole genome shotgun (WGS) entry which is preliminary data.</text>
</comment>
<accession>A0AAD8IXL5</accession>
<protein>
    <submittedName>
        <fullName evidence="1">Uncharacterized protein</fullName>
    </submittedName>
</protein>
<reference evidence="1" key="2">
    <citation type="submission" date="2023-05" db="EMBL/GenBank/DDBJ databases">
        <authorList>
            <person name="Schelkunov M.I."/>
        </authorList>
    </citation>
    <scope>NUCLEOTIDE SEQUENCE</scope>
    <source>
        <strain evidence="1">Hsosn_3</strain>
        <tissue evidence="1">Leaf</tissue>
    </source>
</reference>
<organism evidence="1 2">
    <name type="scientific">Heracleum sosnowskyi</name>
    <dbReference type="NCBI Taxonomy" id="360622"/>
    <lineage>
        <taxon>Eukaryota</taxon>
        <taxon>Viridiplantae</taxon>
        <taxon>Streptophyta</taxon>
        <taxon>Embryophyta</taxon>
        <taxon>Tracheophyta</taxon>
        <taxon>Spermatophyta</taxon>
        <taxon>Magnoliopsida</taxon>
        <taxon>eudicotyledons</taxon>
        <taxon>Gunneridae</taxon>
        <taxon>Pentapetalae</taxon>
        <taxon>asterids</taxon>
        <taxon>campanulids</taxon>
        <taxon>Apiales</taxon>
        <taxon>Apiaceae</taxon>
        <taxon>Apioideae</taxon>
        <taxon>apioid superclade</taxon>
        <taxon>Tordylieae</taxon>
        <taxon>Tordyliinae</taxon>
        <taxon>Heracleum</taxon>
    </lineage>
</organism>
<proteinExistence type="predicted"/>
<evidence type="ECO:0000313" key="1">
    <source>
        <dbReference type="EMBL" id="KAK1391960.1"/>
    </source>
</evidence>
<keyword evidence="2" id="KW-1185">Reference proteome</keyword>
<evidence type="ECO:0000313" key="2">
    <source>
        <dbReference type="Proteomes" id="UP001237642"/>
    </source>
</evidence>
<dbReference type="Proteomes" id="UP001237642">
    <property type="component" value="Unassembled WGS sequence"/>
</dbReference>
<dbReference type="AlphaFoldDB" id="A0AAD8IXL5"/>
<sequence length="104" mass="11323">MIFMLGTALAQNRGFTQDERDDISGIDSDKFNSIINEVESLHQLVTKPREQAHCNEGITPFEYVACLVRDFGLEGGASIDSKKIGLVVPHVFKGILDAAQCSGP</sequence>